<dbReference type="PANTHER" id="PTHR46513">
    <property type="entry name" value="VITELLOGENIN RECEPTOR-LIKE PROTEIN-RELATED-RELATED"/>
    <property type="match status" value="1"/>
</dbReference>
<evidence type="ECO:0000313" key="5">
    <source>
        <dbReference type="Proteomes" id="UP000283509"/>
    </source>
</evidence>
<keyword evidence="3" id="KW-1133">Transmembrane helix</keyword>
<dbReference type="GO" id="GO:0017147">
    <property type="term" value="F:Wnt-protein binding"/>
    <property type="evidence" value="ECO:0007669"/>
    <property type="project" value="TreeGrafter"/>
</dbReference>
<reference evidence="4 5" key="1">
    <citation type="submission" date="2018-04" db="EMBL/GenBank/DDBJ databases">
        <authorList>
            <person name="Zhang X."/>
            <person name="Yuan J."/>
            <person name="Li F."/>
            <person name="Xiang J."/>
        </authorList>
    </citation>
    <scope>NUCLEOTIDE SEQUENCE [LARGE SCALE GENOMIC DNA]</scope>
    <source>
        <tissue evidence="4">Muscle</tissue>
    </source>
</reference>
<dbReference type="SMART" id="SM00135">
    <property type="entry name" value="LY"/>
    <property type="match status" value="4"/>
</dbReference>
<feature type="region of interest" description="Disordered" evidence="2">
    <location>
        <begin position="555"/>
        <end position="581"/>
    </location>
</feature>
<dbReference type="GO" id="GO:0005886">
    <property type="term" value="C:plasma membrane"/>
    <property type="evidence" value="ECO:0007669"/>
    <property type="project" value="TreeGrafter"/>
</dbReference>
<feature type="region of interest" description="Disordered" evidence="2">
    <location>
        <begin position="1"/>
        <end position="29"/>
    </location>
</feature>
<dbReference type="Proteomes" id="UP000283509">
    <property type="component" value="Unassembled WGS sequence"/>
</dbReference>
<keyword evidence="1" id="KW-0245">EGF-like domain</keyword>
<dbReference type="GO" id="GO:0042813">
    <property type="term" value="F:Wnt receptor activity"/>
    <property type="evidence" value="ECO:0007669"/>
    <property type="project" value="TreeGrafter"/>
</dbReference>
<evidence type="ECO:0000256" key="1">
    <source>
        <dbReference type="ARBA" id="ARBA00022536"/>
    </source>
</evidence>
<keyword evidence="3" id="KW-0812">Transmembrane</keyword>
<gene>
    <name evidence="4" type="ORF">C7M84_000875</name>
</gene>
<accession>A0A423TV97</accession>
<dbReference type="InterPro" id="IPR000033">
    <property type="entry name" value="LDLR_classB_rpt"/>
</dbReference>
<comment type="caution">
    <text evidence="4">The sequence shown here is derived from an EMBL/GenBank/DDBJ whole genome shotgun (WGS) entry which is preliminary data.</text>
</comment>
<dbReference type="SUPFAM" id="SSF63825">
    <property type="entry name" value="YWTD domain"/>
    <property type="match status" value="1"/>
</dbReference>
<organism evidence="4 5">
    <name type="scientific">Penaeus vannamei</name>
    <name type="common">Whiteleg shrimp</name>
    <name type="synonym">Litopenaeus vannamei</name>
    <dbReference type="NCBI Taxonomy" id="6689"/>
    <lineage>
        <taxon>Eukaryota</taxon>
        <taxon>Metazoa</taxon>
        <taxon>Ecdysozoa</taxon>
        <taxon>Arthropoda</taxon>
        <taxon>Crustacea</taxon>
        <taxon>Multicrustacea</taxon>
        <taxon>Malacostraca</taxon>
        <taxon>Eumalacostraca</taxon>
        <taxon>Eucarida</taxon>
        <taxon>Decapoda</taxon>
        <taxon>Dendrobranchiata</taxon>
        <taxon>Penaeoidea</taxon>
        <taxon>Penaeidae</taxon>
        <taxon>Penaeus</taxon>
    </lineage>
</organism>
<dbReference type="EMBL" id="QCYY01001124">
    <property type="protein sequence ID" value="ROT80379.1"/>
    <property type="molecule type" value="Genomic_DNA"/>
</dbReference>
<feature type="compositionally biased region" description="Basic and acidic residues" evidence="2">
    <location>
        <begin position="16"/>
        <end position="25"/>
    </location>
</feature>
<reference evidence="4 5" key="2">
    <citation type="submission" date="2019-01" db="EMBL/GenBank/DDBJ databases">
        <title>The decoding of complex shrimp genome reveals the adaptation for benthos swimmer, frequently molting mechanism and breeding impact on genome.</title>
        <authorList>
            <person name="Sun Y."/>
            <person name="Gao Y."/>
            <person name="Yu Y."/>
        </authorList>
    </citation>
    <scope>NUCLEOTIDE SEQUENCE [LARGE SCALE GENOMIC DNA]</scope>
    <source>
        <tissue evidence="4">Muscle</tissue>
    </source>
</reference>
<feature type="transmembrane region" description="Helical" evidence="3">
    <location>
        <begin position="517"/>
        <end position="545"/>
    </location>
</feature>
<protein>
    <submittedName>
        <fullName evidence="4">Uncharacterized protein</fullName>
    </submittedName>
</protein>
<dbReference type="GO" id="GO:0060070">
    <property type="term" value="P:canonical Wnt signaling pathway"/>
    <property type="evidence" value="ECO:0007669"/>
    <property type="project" value="TreeGrafter"/>
</dbReference>
<dbReference type="InterPro" id="IPR011042">
    <property type="entry name" value="6-blade_b-propeller_TolB-like"/>
</dbReference>
<dbReference type="Gene3D" id="2.120.10.30">
    <property type="entry name" value="TolB, C-terminal domain"/>
    <property type="match status" value="1"/>
</dbReference>
<feature type="compositionally biased region" description="Basic residues" evidence="2">
    <location>
        <begin position="566"/>
        <end position="578"/>
    </location>
</feature>
<evidence type="ECO:0000313" key="4">
    <source>
        <dbReference type="EMBL" id="ROT80379.1"/>
    </source>
</evidence>
<keyword evidence="5" id="KW-1185">Reference proteome</keyword>
<feature type="region of interest" description="Disordered" evidence="2">
    <location>
        <begin position="448"/>
        <end position="500"/>
    </location>
</feature>
<proteinExistence type="predicted"/>
<keyword evidence="3" id="KW-0472">Membrane</keyword>
<dbReference type="InterPro" id="IPR050778">
    <property type="entry name" value="Cueball_EGF_LRP_Nidogen"/>
</dbReference>
<evidence type="ECO:0000256" key="2">
    <source>
        <dbReference type="SAM" id="MobiDB-lite"/>
    </source>
</evidence>
<dbReference type="PANTHER" id="PTHR46513:SF13">
    <property type="entry name" value="EGF-LIKE DOMAIN-CONTAINING PROTEIN"/>
    <property type="match status" value="1"/>
</dbReference>
<evidence type="ECO:0000256" key="3">
    <source>
        <dbReference type="SAM" id="Phobius"/>
    </source>
</evidence>
<name>A0A423TV97_PENVA</name>
<dbReference type="OrthoDB" id="382013at2759"/>
<dbReference type="AlphaFoldDB" id="A0A423TV97"/>
<sequence length="642" mass="71679">MEKENEFPPFLVASGKPDRARKTDRTSISAASEVEGRGRLVEFARTMRQPIRPALFLTVLSLATATDIAAVYESSLLHIQDADKVVPTSPIPWNNVTLHLPHDLCYPVGVAHDPKHNRLLVSDSIRCHALIVSVSLDEEHKINSVVEGDGIVVVEGLSYDPRRDQLYWTDATSHNIYKAHVPEDLEDSLPSEPRQVHDFGNIVKPRGIAVDYCNEMLYWAERGESGEVPSSIKMCDLEGTKHTVVHQANKGQDVFYQDLTYDTASGQIIWAETTTDSHVNSSCRIISSGEAGERVLVSREQCYPFSLTTDGSYVYWSDFSQKGIMRASMSDPEDVVKLVHAPEFEGVFGTHFGVYGIVALNGPEGDSIEDFCKEKMKPKLQKEEPSDLKEDVKLEAKPAVAAVMDETLVDEADQATTRVAYHVEVQGGETTVLPDVEIYNADEEKIHSEESKHFSQIVHANPSDDDKTEPEIEEKEYIHSDSPPPMKTEDSTRYYQNSEQKSPADYLRAQVYSEKQLYIIVIVILAVCCTLFFCTTLGLSVKILFLRRTDMPKGELPTTIPTKGTPAKKPRQPKRFGPPKKAGFTAVSTCSRQADDGVHINIEDCCQMTLCETPCYTTVKKEGRGYTAAKEDKKSLLDNYNF</sequence>